<dbReference type="InterPro" id="IPR011757">
    <property type="entry name" value="Lytic_transglycosylase_MltB"/>
</dbReference>
<evidence type="ECO:0000313" key="4">
    <source>
        <dbReference type="EMBL" id="RUO75112.1"/>
    </source>
</evidence>
<dbReference type="GO" id="GO:0009253">
    <property type="term" value="P:peptidoglycan catabolic process"/>
    <property type="evidence" value="ECO:0007669"/>
    <property type="project" value="TreeGrafter"/>
</dbReference>
<evidence type="ECO:0000259" key="3">
    <source>
        <dbReference type="Pfam" id="PF13406"/>
    </source>
</evidence>
<accession>A0A432ZCM2</accession>
<reference evidence="5" key="1">
    <citation type="journal article" date="2018" name="Front. Microbiol.">
        <title>Genome-Based Analysis Reveals the Taxonomy and Diversity of the Family Idiomarinaceae.</title>
        <authorList>
            <person name="Liu Y."/>
            <person name="Lai Q."/>
            <person name="Shao Z."/>
        </authorList>
    </citation>
    <scope>NUCLEOTIDE SEQUENCE [LARGE SCALE GENOMIC DNA]</scope>
    <source>
        <strain evidence="5">c121</strain>
    </source>
</reference>
<feature type="active site" evidence="1">
    <location>
        <position position="123"/>
    </location>
</feature>
<organism evidence="4 5">
    <name type="scientific">Pseudidiomarina sediminum</name>
    <dbReference type="NCBI Taxonomy" id="431675"/>
    <lineage>
        <taxon>Bacteria</taxon>
        <taxon>Pseudomonadati</taxon>
        <taxon>Pseudomonadota</taxon>
        <taxon>Gammaproteobacteria</taxon>
        <taxon>Alteromonadales</taxon>
        <taxon>Idiomarinaceae</taxon>
        <taxon>Pseudidiomarina</taxon>
    </lineage>
</organism>
<dbReference type="FunFam" id="1.10.8.350:FF:000001">
    <property type="entry name" value="Lytic murein transglycosylase B"/>
    <property type="match status" value="1"/>
</dbReference>
<dbReference type="GO" id="GO:0008933">
    <property type="term" value="F:peptidoglycan lytic transglycosylase activity"/>
    <property type="evidence" value="ECO:0007669"/>
    <property type="project" value="TreeGrafter"/>
</dbReference>
<proteinExistence type="predicted"/>
<feature type="signal peptide" evidence="2">
    <location>
        <begin position="1"/>
        <end position="20"/>
    </location>
</feature>
<dbReference type="AlphaFoldDB" id="A0A432ZCM2"/>
<dbReference type="Gene3D" id="1.10.530.10">
    <property type="match status" value="1"/>
</dbReference>
<feature type="chain" id="PRO_5019309307" evidence="2">
    <location>
        <begin position="21"/>
        <end position="332"/>
    </location>
</feature>
<dbReference type="Proteomes" id="UP000287022">
    <property type="component" value="Unassembled WGS sequence"/>
</dbReference>
<dbReference type="InterPro" id="IPR031304">
    <property type="entry name" value="SLT_2"/>
</dbReference>
<sequence>MGASLALALLCSSMTAPALANTETAALSAEQTAFIDALVEQHQLDRTRLQQLLKSAKVNQEVLEAIQRPWEAKPWHQYHPIFLTEKRLAAGVAFWQEHEATLARAEAEFGVPAEVIVAIIGVETFYGTYLGKHNVLDTLYTLGFHYPPRATFFRKELGEFFRLTEEEGLPATELQGSYAGAMGYGQFISSSYRHYAIDFDNDGVRDLLTNPIDAIGSVANYFAKHRWQAGAPVAVQLSATEANAALASEGLKLNSTVAELTKQGLQVPANVSLTPESKAKVFAFELEQGHDYWLGLQNFYVITRYNHSPLYAMVVHQFSQQLARTKQGTSSQ</sequence>
<evidence type="ECO:0000313" key="5">
    <source>
        <dbReference type="Proteomes" id="UP000287022"/>
    </source>
</evidence>
<dbReference type="NCBIfam" id="TIGR02282">
    <property type="entry name" value="MltB"/>
    <property type="match status" value="1"/>
</dbReference>
<keyword evidence="5" id="KW-1185">Reference proteome</keyword>
<dbReference type="CDD" id="cd13399">
    <property type="entry name" value="Slt35-like"/>
    <property type="match status" value="1"/>
</dbReference>
<gene>
    <name evidence="4" type="primary">mltB</name>
    <name evidence="4" type="ORF">CWI80_02645</name>
</gene>
<name>A0A432ZCM2_9GAMM</name>
<dbReference type="Gene3D" id="1.10.8.350">
    <property type="entry name" value="Bacterial muramidase"/>
    <property type="match status" value="1"/>
</dbReference>
<dbReference type="SUPFAM" id="SSF53955">
    <property type="entry name" value="Lysozyme-like"/>
    <property type="match status" value="1"/>
</dbReference>
<dbReference type="PANTHER" id="PTHR30163">
    <property type="entry name" value="MEMBRANE-BOUND LYTIC MUREIN TRANSGLYCOSYLASE B"/>
    <property type="match status" value="1"/>
</dbReference>
<protein>
    <submittedName>
        <fullName evidence="4">Lytic murein transglycosylase B</fullName>
    </submittedName>
</protein>
<dbReference type="Pfam" id="PF13406">
    <property type="entry name" value="SLT_2"/>
    <property type="match status" value="1"/>
</dbReference>
<dbReference type="InterPro" id="IPR023346">
    <property type="entry name" value="Lysozyme-like_dom_sf"/>
</dbReference>
<keyword evidence="2" id="KW-0732">Signal</keyword>
<dbReference type="STRING" id="1122124.GCA_000423165_00870"/>
<evidence type="ECO:0000256" key="1">
    <source>
        <dbReference type="PIRSR" id="PIRSR611757-1"/>
    </source>
</evidence>
<dbReference type="PANTHER" id="PTHR30163:SF9">
    <property type="entry name" value="MEMBRANE-BOUND LYTIC MUREIN TRANSGLYCOSYLASE B"/>
    <property type="match status" value="1"/>
</dbReference>
<dbReference type="EMBL" id="PIQE01000001">
    <property type="protein sequence ID" value="RUO75112.1"/>
    <property type="molecule type" value="Genomic_DNA"/>
</dbReference>
<evidence type="ECO:0000256" key="2">
    <source>
        <dbReference type="SAM" id="SignalP"/>
    </source>
</evidence>
<dbReference type="InterPro" id="IPR043426">
    <property type="entry name" value="MltB-like"/>
</dbReference>
<feature type="domain" description="Transglycosylase SLT" evidence="3">
    <location>
        <begin position="33"/>
        <end position="320"/>
    </location>
</feature>
<comment type="caution">
    <text evidence="4">The sequence shown here is derived from an EMBL/GenBank/DDBJ whole genome shotgun (WGS) entry which is preliminary data.</text>
</comment>